<dbReference type="InterPro" id="IPR036188">
    <property type="entry name" value="FAD/NAD-bd_sf"/>
</dbReference>
<dbReference type="EMBL" id="QXDL01000044">
    <property type="protein sequence ID" value="RIH86619.1"/>
    <property type="molecule type" value="Genomic_DNA"/>
</dbReference>
<dbReference type="AlphaFoldDB" id="A0A399EU41"/>
<comment type="caution">
    <text evidence="1">The sequence shown here is derived from an EMBL/GenBank/DDBJ whole genome shotgun (WGS) entry which is preliminary data.</text>
</comment>
<evidence type="ECO:0000313" key="2">
    <source>
        <dbReference type="Proteomes" id="UP000265715"/>
    </source>
</evidence>
<sequence>MGKHAVVIGASMGGLLAARALADHYERVTVLERDTFPAMGEHRKGVPQGRHAHSLLSIGREVLEELFPGFSQEVVAQGGVKSLYASRPLLEGHVRQRVLALPNLRAIERCDVLGLTTDGQKERVTGVRLAQRESGVEQLLGAELVVDASALIDSPWSIVVGRDLRLKEVEGKRSATSHFVNWYLGKLPRAARHDPAVAMAFGKVVNFRDRPKSLLHPRVLWRVLQGNLFPPRAAAAEPRLQKA</sequence>
<dbReference type="Gene3D" id="3.50.50.60">
    <property type="entry name" value="FAD/NAD(P)-binding domain"/>
    <property type="match status" value="1"/>
</dbReference>
<dbReference type="SUPFAM" id="SSF51905">
    <property type="entry name" value="FAD/NAD(P)-binding domain"/>
    <property type="match status" value="1"/>
</dbReference>
<name>A0A399EU41_9DEIN</name>
<evidence type="ECO:0000313" key="1">
    <source>
        <dbReference type="EMBL" id="RIH86619.1"/>
    </source>
</evidence>
<keyword evidence="2" id="KW-1185">Reference proteome</keyword>
<dbReference type="GO" id="GO:0016491">
    <property type="term" value="F:oxidoreductase activity"/>
    <property type="evidence" value="ECO:0007669"/>
    <property type="project" value="UniProtKB-KW"/>
</dbReference>
<dbReference type="EC" id="1.14.13.-" evidence="1"/>
<protein>
    <submittedName>
        <fullName evidence="1">Putative epoxidase LasC</fullName>
        <ecNumber evidence="1">1.14.13.-</ecNumber>
    </submittedName>
</protein>
<gene>
    <name evidence="1" type="ORF">Mterra_01401</name>
</gene>
<dbReference type="RefSeq" id="WP_119314549.1">
    <property type="nucleotide sequence ID" value="NZ_QXDL01000044.1"/>
</dbReference>
<accession>A0A399EU41</accession>
<keyword evidence="1" id="KW-0560">Oxidoreductase</keyword>
<reference evidence="1 2" key="1">
    <citation type="submission" date="2018-08" db="EMBL/GenBank/DDBJ databases">
        <title>Meiothermus terrae DSM 26712 genome sequencing project.</title>
        <authorList>
            <person name="Da Costa M.S."/>
            <person name="Albuquerque L."/>
            <person name="Raposo P."/>
            <person name="Froufe H.J.C."/>
            <person name="Barroso C.S."/>
            <person name="Egas C."/>
        </authorList>
    </citation>
    <scope>NUCLEOTIDE SEQUENCE [LARGE SCALE GENOMIC DNA]</scope>
    <source>
        <strain evidence="1 2">DSM 26712</strain>
    </source>
</reference>
<dbReference type="Proteomes" id="UP000265715">
    <property type="component" value="Unassembled WGS sequence"/>
</dbReference>
<proteinExistence type="predicted"/>
<dbReference type="PANTHER" id="PTHR43422:SF3">
    <property type="entry name" value="THIAMINE THIAZOLE SYNTHASE"/>
    <property type="match status" value="1"/>
</dbReference>
<dbReference type="OrthoDB" id="9790035at2"/>
<dbReference type="PANTHER" id="PTHR43422">
    <property type="entry name" value="THIAMINE THIAZOLE SYNTHASE"/>
    <property type="match status" value="1"/>
</dbReference>
<organism evidence="1 2">
    <name type="scientific">Calidithermus terrae</name>
    <dbReference type="NCBI Taxonomy" id="1408545"/>
    <lineage>
        <taxon>Bacteria</taxon>
        <taxon>Thermotogati</taxon>
        <taxon>Deinococcota</taxon>
        <taxon>Deinococci</taxon>
        <taxon>Thermales</taxon>
        <taxon>Thermaceae</taxon>
        <taxon>Calidithermus</taxon>
    </lineage>
</organism>